<dbReference type="InterPro" id="IPR033704">
    <property type="entry name" value="dUTPase_trimeric"/>
</dbReference>
<evidence type="ECO:0000256" key="1">
    <source>
        <dbReference type="ARBA" id="ARBA00022801"/>
    </source>
</evidence>
<geneLocation type="plasmid" evidence="5 6">
    <name>pW2_73_2</name>
</geneLocation>
<keyword evidence="3" id="KW-0472">Membrane</keyword>
<dbReference type="GO" id="GO:0008829">
    <property type="term" value="F:dCTP deaminase activity"/>
    <property type="evidence" value="ECO:0007669"/>
    <property type="project" value="InterPro"/>
</dbReference>
<dbReference type="PANTHER" id="PTHR42680:SF3">
    <property type="entry name" value="DCTP DEAMINASE"/>
    <property type="match status" value="1"/>
</dbReference>
<organism evidence="5 6">
    <name type="scientific">Agrobacterium rubi</name>
    <dbReference type="NCBI Taxonomy" id="28099"/>
    <lineage>
        <taxon>Bacteria</taxon>
        <taxon>Pseudomonadati</taxon>
        <taxon>Pseudomonadota</taxon>
        <taxon>Alphaproteobacteria</taxon>
        <taxon>Hyphomicrobiales</taxon>
        <taxon>Rhizobiaceae</taxon>
        <taxon>Rhizobium/Agrobacterium group</taxon>
        <taxon>Agrobacterium</taxon>
    </lineage>
</organism>
<dbReference type="GO" id="GO:0006229">
    <property type="term" value="P:dUTP biosynthetic process"/>
    <property type="evidence" value="ECO:0007669"/>
    <property type="project" value="InterPro"/>
</dbReference>
<sequence>MAVLSDTEILARMAKGDLVLGGDTARATECSYSFVSGSAFIPGETTGPIIFPGSAGNSEVTVSPGQMIWIRTLERVKIPDSFVGFWWQTNSLSRKGLMLVNMSMVEPGYEGDLACLFVNFAKSTVVISATTPIAKMVFMPIQGLVGTPFAGDVSRQRYDDALRQLAINQPKSFLQIAELSTELGDAKNLALRDIEKTAQAAAAQVKSDATAAKTDAVADFKKDIPAAIRSSFAWALGAFVILSLTTVVVEYLKGQLFPDVKAIARSEADTVLKERIMIQGETKSSDVEAILERLLAIDARLKSIEKTK</sequence>
<feature type="transmembrane region" description="Helical" evidence="3">
    <location>
        <begin position="232"/>
        <end position="252"/>
    </location>
</feature>
<keyword evidence="1" id="KW-0378">Hydrolase</keyword>
<dbReference type="EMBL" id="CP049209">
    <property type="protein sequence ID" value="QTG03510.1"/>
    <property type="molecule type" value="Genomic_DNA"/>
</dbReference>
<keyword evidence="5" id="KW-0614">Plasmid</keyword>
<gene>
    <name evidence="4" type="ORF">G6L72_23765</name>
    <name evidence="5" type="ORF">G6M88_23910</name>
</gene>
<dbReference type="PANTHER" id="PTHR42680">
    <property type="entry name" value="DCTP DEAMINASE"/>
    <property type="match status" value="1"/>
</dbReference>
<dbReference type="Pfam" id="PF22769">
    <property type="entry name" value="DCD"/>
    <property type="match status" value="1"/>
</dbReference>
<evidence type="ECO:0000256" key="2">
    <source>
        <dbReference type="ARBA" id="ARBA00023080"/>
    </source>
</evidence>
<evidence type="ECO:0008006" key="8">
    <source>
        <dbReference type="Google" id="ProtNLM"/>
    </source>
</evidence>
<name>A0AAE7R811_9HYPH</name>
<dbReference type="Proteomes" id="UP000822331">
    <property type="component" value="Unassembled WGS sequence"/>
</dbReference>
<dbReference type="RefSeq" id="WP_141680633.1">
    <property type="nucleotide sequence ID" value="NZ_CP049209.1"/>
</dbReference>
<reference evidence="4 7" key="1">
    <citation type="journal article" date="2020" name="Science">
        <title>Unexpected conservation and global transmission of agrobacterial virulence plasmids.</title>
        <authorList>
            <person name="Weisberg A.J."/>
            <person name="Davis E.W. 2nd"/>
            <person name="Tabima J."/>
            <person name="Belcher M.S."/>
            <person name="Miller M."/>
            <person name="Kuo C.H."/>
            <person name="Loper J.E."/>
            <person name="Grunwald N.J."/>
            <person name="Putnam M.L."/>
            <person name="Chang J.H."/>
        </authorList>
    </citation>
    <scope>NUCLEOTIDE SEQUENCE [LARGE SCALE GENOMIC DNA]</scope>
    <source>
        <strain evidence="4 7">A19/93</strain>
    </source>
</reference>
<protein>
    <recommendedName>
        <fullName evidence="8">dUTPase-like domain-containing protein</fullName>
    </recommendedName>
</protein>
<keyword evidence="3" id="KW-0812">Transmembrane</keyword>
<accession>A0AAE7R811</accession>
<keyword evidence="2" id="KW-0546">Nucleotide metabolism</keyword>
<dbReference type="AlphaFoldDB" id="A0AAE7R811"/>
<keyword evidence="3" id="KW-1133">Transmembrane helix</keyword>
<dbReference type="EMBL" id="JAAMCP010000016">
    <property type="protein sequence ID" value="NTF39712.1"/>
    <property type="molecule type" value="Genomic_DNA"/>
</dbReference>
<dbReference type="SUPFAM" id="SSF51283">
    <property type="entry name" value="dUTPase-like"/>
    <property type="match status" value="1"/>
</dbReference>
<keyword evidence="7" id="KW-1185">Reference proteome</keyword>
<proteinExistence type="predicted"/>
<dbReference type="CDD" id="cd07557">
    <property type="entry name" value="trimeric_dUTPase"/>
    <property type="match status" value="1"/>
</dbReference>
<dbReference type="Gene3D" id="2.70.40.10">
    <property type="match status" value="1"/>
</dbReference>
<evidence type="ECO:0000313" key="6">
    <source>
        <dbReference type="Proteomes" id="UP000663912"/>
    </source>
</evidence>
<reference evidence="5" key="2">
    <citation type="submission" date="2020-02" db="EMBL/GenBank/DDBJ databases">
        <title>Unexpected conservation and global transmission of agrobacterial virulence plasmids.</title>
        <authorList>
            <person name="Weisberg A.J."/>
            <person name="Davis E.W. II"/>
            <person name="Tabima J.R."/>
            <person name="Belcher M.S."/>
            <person name="Miller M."/>
            <person name="Kuo C.-H."/>
            <person name="Loper J.E."/>
            <person name="Grunwald N.J."/>
            <person name="Putnam M.L."/>
            <person name="Chang J.H."/>
        </authorList>
    </citation>
    <scope>NUCLEOTIDE SEQUENCE</scope>
    <source>
        <strain evidence="5">W2/73</strain>
        <plasmid evidence="5">pW2_73_2</plasmid>
    </source>
</reference>
<dbReference type="InterPro" id="IPR036157">
    <property type="entry name" value="dUTPase-like_sf"/>
</dbReference>
<dbReference type="KEGG" id="arui:G6M88_23910"/>
<evidence type="ECO:0000313" key="7">
    <source>
        <dbReference type="Proteomes" id="UP000822331"/>
    </source>
</evidence>
<evidence type="ECO:0000256" key="3">
    <source>
        <dbReference type="SAM" id="Phobius"/>
    </source>
</evidence>
<dbReference type="Proteomes" id="UP000663912">
    <property type="component" value="Plasmid pW2_73_2"/>
</dbReference>
<dbReference type="InterPro" id="IPR011962">
    <property type="entry name" value="dCTP_deaminase"/>
</dbReference>
<evidence type="ECO:0000313" key="5">
    <source>
        <dbReference type="EMBL" id="QTG03510.1"/>
    </source>
</evidence>
<evidence type="ECO:0000313" key="4">
    <source>
        <dbReference type="EMBL" id="NTF39712.1"/>
    </source>
</evidence>